<accession>A0ACB9CL12</accession>
<evidence type="ECO:0000313" key="1">
    <source>
        <dbReference type="EMBL" id="KAI3734999.1"/>
    </source>
</evidence>
<organism evidence="1 2">
    <name type="scientific">Arctium lappa</name>
    <name type="common">Greater burdock</name>
    <name type="synonym">Lappa major</name>
    <dbReference type="NCBI Taxonomy" id="4217"/>
    <lineage>
        <taxon>Eukaryota</taxon>
        <taxon>Viridiplantae</taxon>
        <taxon>Streptophyta</taxon>
        <taxon>Embryophyta</taxon>
        <taxon>Tracheophyta</taxon>
        <taxon>Spermatophyta</taxon>
        <taxon>Magnoliopsida</taxon>
        <taxon>eudicotyledons</taxon>
        <taxon>Gunneridae</taxon>
        <taxon>Pentapetalae</taxon>
        <taxon>asterids</taxon>
        <taxon>campanulids</taxon>
        <taxon>Asterales</taxon>
        <taxon>Asteraceae</taxon>
        <taxon>Carduoideae</taxon>
        <taxon>Cardueae</taxon>
        <taxon>Arctiinae</taxon>
        <taxon>Arctium</taxon>
    </lineage>
</organism>
<proteinExistence type="predicted"/>
<dbReference type="Proteomes" id="UP001055879">
    <property type="component" value="Linkage Group LG04"/>
</dbReference>
<reference evidence="1 2" key="2">
    <citation type="journal article" date="2022" name="Mol. Ecol. Resour.">
        <title>The genomes of chicory, endive, great burdock and yacon provide insights into Asteraceae paleo-polyploidization history and plant inulin production.</title>
        <authorList>
            <person name="Fan W."/>
            <person name="Wang S."/>
            <person name="Wang H."/>
            <person name="Wang A."/>
            <person name="Jiang F."/>
            <person name="Liu H."/>
            <person name="Zhao H."/>
            <person name="Xu D."/>
            <person name="Zhang Y."/>
        </authorList>
    </citation>
    <scope>NUCLEOTIDE SEQUENCE [LARGE SCALE GENOMIC DNA]</scope>
    <source>
        <strain evidence="2">cv. Niubang</strain>
    </source>
</reference>
<comment type="caution">
    <text evidence="1">The sequence shown here is derived from an EMBL/GenBank/DDBJ whole genome shotgun (WGS) entry which is preliminary data.</text>
</comment>
<reference evidence="2" key="1">
    <citation type="journal article" date="2022" name="Mol. Ecol. Resour.">
        <title>The genomes of chicory, endive, great burdock and yacon provide insights into Asteraceae palaeo-polyploidization history and plant inulin production.</title>
        <authorList>
            <person name="Fan W."/>
            <person name="Wang S."/>
            <person name="Wang H."/>
            <person name="Wang A."/>
            <person name="Jiang F."/>
            <person name="Liu H."/>
            <person name="Zhao H."/>
            <person name="Xu D."/>
            <person name="Zhang Y."/>
        </authorList>
    </citation>
    <scope>NUCLEOTIDE SEQUENCE [LARGE SCALE GENOMIC DNA]</scope>
    <source>
        <strain evidence="2">cv. Niubang</strain>
    </source>
</reference>
<evidence type="ECO:0000313" key="2">
    <source>
        <dbReference type="Proteomes" id="UP001055879"/>
    </source>
</evidence>
<sequence>MTIPSSTSMAYLLDLTPSSNRLITRIQFTSNTLCEIPISIAQQHHLILYLQIGLPCLHHESVVDRDTRDCVDTLRFEVAGFSTNPGRCFWEQARVKAPGTANMIAFLDLVISEMVAIL</sequence>
<keyword evidence="2" id="KW-1185">Reference proteome</keyword>
<gene>
    <name evidence="1" type="ORF">L6452_14483</name>
</gene>
<dbReference type="EMBL" id="CM042050">
    <property type="protein sequence ID" value="KAI3734999.1"/>
    <property type="molecule type" value="Genomic_DNA"/>
</dbReference>
<protein>
    <submittedName>
        <fullName evidence="1">Uncharacterized protein</fullName>
    </submittedName>
</protein>
<name>A0ACB9CL12_ARCLA</name>